<organism evidence="2 3">
    <name type="scientific">Microcystis aeruginosa NIES-4285</name>
    <dbReference type="NCBI Taxonomy" id="2497681"/>
    <lineage>
        <taxon>Bacteria</taxon>
        <taxon>Bacillati</taxon>
        <taxon>Cyanobacteriota</taxon>
        <taxon>Cyanophyceae</taxon>
        <taxon>Oscillatoriophycideae</taxon>
        <taxon>Chroococcales</taxon>
        <taxon>Microcystaceae</taxon>
        <taxon>Microcystis</taxon>
    </lineage>
</organism>
<reference evidence="3" key="1">
    <citation type="submission" date="2018-12" db="EMBL/GenBank/DDBJ databases">
        <title>Genome sequence of Microcystis aeruginosa NIES-4285.</title>
        <authorList>
            <person name="Tanabe Y."/>
        </authorList>
    </citation>
    <scope>NUCLEOTIDE SEQUENCE [LARGE SCALE GENOMIC DNA]</scope>
    <source>
        <strain evidence="3">NIES-4285</strain>
    </source>
</reference>
<accession>A0A402DHR2</accession>
<keyword evidence="1" id="KW-0812">Transmembrane</keyword>
<gene>
    <name evidence="2" type="ORF">MiAbB_03628</name>
</gene>
<keyword evidence="1" id="KW-0472">Membrane</keyword>
<feature type="transmembrane region" description="Helical" evidence="1">
    <location>
        <begin position="75"/>
        <end position="95"/>
    </location>
</feature>
<comment type="caution">
    <text evidence="2">The sequence shown here is derived from an EMBL/GenBank/DDBJ whole genome shotgun (WGS) entry which is preliminary data.</text>
</comment>
<sequence length="151" mass="16729">MQFDTPLGKDESVQKEYEFSYSLILFFLKSGFWLTNKRLIARKPNVLLFIPIGQDEVTYPLRSIAGIKTRTEFKFLPLCVGVILLLVGFSAIRSFGFPLLLLGVANIISAFQTVIAVGSTGGGVVAYSHVPWEGTEAKKMINELNQLIADI</sequence>
<keyword evidence="1" id="KW-1133">Transmembrane helix</keyword>
<feature type="transmembrane region" description="Helical" evidence="1">
    <location>
        <begin position="107"/>
        <end position="130"/>
    </location>
</feature>
<protein>
    <submittedName>
        <fullName evidence="2">Uncharacterized protein</fullName>
    </submittedName>
</protein>
<evidence type="ECO:0000313" key="2">
    <source>
        <dbReference type="EMBL" id="GCE61689.1"/>
    </source>
</evidence>
<evidence type="ECO:0000256" key="1">
    <source>
        <dbReference type="SAM" id="Phobius"/>
    </source>
</evidence>
<dbReference type="Pfam" id="PF09721">
    <property type="entry name" value="Exosortase_EpsH"/>
    <property type="match status" value="1"/>
</dbReference>
<dbReference type="RefSeq" id="WP_002741496.1">
    <property type="nucleotide sequence ID" value="NZ_BIFY01000082.1"/>
</dbReference>
<proteinExistence type="predicted"/>
<dbReference type="EMBL" id="BIFY01000082">
    <property type="protein sequence ID" value="GCE61689.1"/>
    <property type="molecule type" value="Genomic_DNA"/>
</dbReference>
<dbReference type="AlphaFoldDB" id="A0A402DHR2"/>
<dbReference type="Proteomes" id="UP000289660">
    <property type="component" value="Unassembled WGS sequence"/>
</dbReference>
<evidence type="ECO:0000313" key="3">
    <source>
        <dbReference type="Proteomes" id="UP000289660"/>
    </source>
</evidence>
<dbReference type="InterPro" id="IPR019127">
    <property type="entry name" value="Exosortase"/>
</dbReference>
<name>A0A402DHR2_MICAE</name>